<keyword evidence="4 10" id="KW-0812">Transmembrane</keyword>
<keyword evidence="3" id="KW-0716">Sensory transduction</keyword>
<evidence type="ECO:0000256" key="1">
    <source>
        <dbReference type="ARBA" id="ARBA00004651"/>
    </source>
</evidence>
<evidence type="ECO:0000256" key="5">
    <source>
        <dbReference type="ARBA" id="ARBA00022725"/>
    </source>
</evidence>
<keyword evidence="9" id="KW-0807">Transducer</keyword>
<comment type="subcellular location">
    <subcellularLocation>
        <location evidence="1">Cell membrane</location>
        <topology evidence="1">Multi-pass membrane protein</topology>
    </subcellularLocation>
</comment>
<evidence type="ECO:0000256" key="2">
    <source>
        <dbReference type="ARBA" id="ARBA00022475"/>
    </source>
</evidence>
<keyword evidence="2" id="KW-1003">Cell membrane</keyword>
<evidence type="ECO:0000256" key="10">
    <source>
        <dbReference type="SAM" id="Phobius"/>
    </source>
</evidence>
<keyword evidence="6 10" id="KW-1133">Transmembrane helix</keyword>
<evidence type="ECO:0000313" key="11">
    <source>
        <dbReference type="EMBL" id="CAI6361037.1"/>
    </source>
</evidence>
<comment type="caution">
    <text evidence="11">The sequence shown here is derived from an EMBL/GenBank/DDBJ whole genome shotgun (WGS) entry which is preliminary data.</text>
</comment>
<feature type="transmembrane region" description="Helical" evidence="10">
    <location>
        <begin position="116"/>
        <end position="134"/>
    </location>
</feature>
<dbReference type="Pfam" id="PF02949">
    <property type="entry name" value="7tm_6"/>
    <property type="match status" value="1"/>
</dbReference>
<evidence type="ECO:0000256" key="7">
    <source>
        <dbReference type="ARBA" id="ARBA00023136"/>
    </source>
</evidence>
<evidence type="ECO:0000256" key="6">
    <source>
        <dbReference type="ARBA" id="ARBA00022989"/>
    </source>
</evidence>
<evidence type="ECO:0000256" key="8">
    <source>
        <dbReference type="ARBA" id="ARBA00023170"/>
    </source>
</evidence>
<keyword evidence="8" id="KW-0675">Receptor</keyword>
<keyword evidence="7 10" id="KW-0472">Membrane</keyword>
<dbReference type="GO" id="GO:0004984">
    <property type="term" value="F:olfactory receptor activity"/>
    <property type="evidence" value="ECO:0007669"/>
    <property type="project" value="InterPro"/>
</dbReference>
<evidence type="ECO:0000313" key="12">
    <source>
        <dbReference type="Proteomes" id="UP001160148"/>
    </source>
</evidence>
<dbReference type="AlphaFoldDB" id="A0AAV0WZM5"/>
<dbReference type="PANTHER" id="PTHR21137">
    <property type="entry name" value="ODORANT RECEPTOR"/>
    <property type="match status" value="1"/>
</dbReference>
<organism evidence="11 12">
    <name type="scientific">Macrosiphum euphorbiae</name>
    <name type="common">potato aphid</name>
    <dbReference type="NCBI Taxonomy" id="13131"/>
    <lineage>
        <taxon>Eukaryota</taxon>
        <taxon>Metazoa</taxon>
        <taxon>Ecdysozoa</taxon>
        <taxon>Arthropoda</taxon>
        <taxon>Hexapoda</taxon>
        <taxon>Insecta</taxon>
        <taxon>Pterygota</taxon>
        <taxon>Neoptera</taxon>
        <taxon>Paraneoptera</taxon>
        <taxon>Hemiptera</taxon>
        <taxon>Sternorrhyncha</taxon>
        <taxon>Aphidomorpha</taxon>
        <taxon>Aphidoidea</taxon>
        <taxon>Aphididae</taxon>
        <taxon>Macrosiphini</taxon>
        <taxon>Macrosiphum</taxon>
    </lineage>
</organism>
<evidence type="ECO:0000256" key="9">
    <source>
        <dbReference type="ARBA" id="ARBA00023224"/>
    </source>
</evidence>
<evidence type="ECO:0000256" key="3">
    <source>
        <dbReference type="ARBA" id="ARBA00022606"/>
    </source>
</evidence>
<evidence type="ECO:0000256" key="4">
    <source>
        <dbReference type="ARBA" id="ARBA00022692"/>
    </source>
</evidence>
<keyword evidence="12" id="KW-1185">Reference proteome</keyword>
<keyword evidence="5" id="KW-0552">Olfaction</keyword>
<accession>A0AAV0WZM5</accession>
<dbReference type="GO" id="GO:0005549">
    <property type="term" value="F:odorant binding"/>
    <property type="evidence" value="ECO:0007669"/>
    <property type="project" value="InterPro"/>
</dbReference>
<feature type="transmembrane region" description="Helical" evidence="10">
    <location>
        <begin position="82"/>
        <end position="104"/>
    </location>
</feature>
<feature type="transmembrane region" description="Helical" evidence="10">
    <location>
        <begin position="6"/>
        <end position="24"/>
    </location>
</feature>
<dbReference type="PANTHER" id="PTHR21137:SF35">
    <property type="entry name" value="ODORANT RECEPTOR 19A-RELATED"/>
    <property type="match status" value="1"/>
</dbReference>
<dbReference type="EMBL" id="CARXXK010000003">
    <property type="protein sequence ID" value="CAI6361037.1"/>
    <property type="molecule type" value="Genomic_DNA"/>
</dbReference>
<dbReference type="Proteomes" id="UP001160148">
    <property type="component" value="Unassembled WGS sequence"/>
</dbReference>
<sequence length="218" mass="24989">MVWYSAYGLVVFDLFIVALLQLLATHYEIISSTYENFKYKAENKDGKLRKEEIQKELVSIIVDCQTIYKKLETLYGISRPIVLVYMVGDAIGMITMPFLIVMSYMQNGSSIFNTNVMAFSWTLFVVGIQSYMYCSLLQNVNERKEDVNFGLYGCDWTLLDIEIKKLILLAMRINSSNNLKMKVTSTKLIDLPMFASIVRSSYSVTSVLINSNIHKITK</sequence>
<dbReference type="InterPro" id="IPR004117">
    <property type="entry name" value="7tm6_olfct_rcpt"/>
</dbReference>
<reference evidence="11 12" key="1">
    <citation type="submission" date="2023-01" db="EMBL/GenBank/DDBJ databases">
        <authorList>
            <person name="Whitehead M."/>
        </authorList>
    </citation>
    <scope>NUCLEOTIDE SEQUENCE [LARGE SCALE GENOMIC DNA]</scope>
</reference>
<name>A0AAV0WZM5_9HEMI</name>
<gene>
    <name evidence="11" type="ORF">MEUPH1_LOCUS16260</name>
</gene>
<proteinExistence type="predicted"/>
<dbReference type="GO" id="GO:0007165">
    <property type="term" value="P:signal transduction"/>
    <property type="evidence" value="ECO:0007669"/>
    <property type="project" value="UniProtKB-KW"/>
</dbReference>
<dbReference type="GO" id="GO:0005886">
    <property type="term" value="C:plasma membrane"/>
    <property type="evidence" value="ECO:0007669"/>
    <property type="project" value="UniProtKB-SubCell"/>
</dbReference>
<protein>
    <submittedName>
        <fullName evidence="11">Uncharacterized protein</fullName>
    </submittedName>
</protein>